<evidence type="ECO:0000256" key="6">
    <source>
        <dbReference type="ARBA" id="ARBA00023004"/>
    </source>
</evidence>
<feature type="domain" description="Gcp-like" evidence="10">
    <location>
        <begin position="135"/>
        <end position="251"/>
    </location>
</feature>
<evidence type="ECO:0000259" key="10">
    <source>
        <dbReference type="Pfam" id="PF00814"/>
    </source>
</evidence>
<dbReference type="EC" id="2.3.1.234" evidence="1"/>
<evidence type="ECO:0000256" key="1">
    <source>
        <dbReference type="ARBA" id="ARBA00012156"/>
    </source>
</evidence>
<dbReference type="Pfam" id="PF00814">
    <property type="entry name" value="TsaD"/>
    <property type="match status" value="1"/>
</dbReference>
<dbReference type="GO" id="GO:0008033">
    <property type="term" value="P:tRNA processing"/>
    <property type="evidence" value="ECO:0007669"/>
    <property type="project" value="UniProtKB-KW"/>
</dbReference>
<keyword evidence="5" id="KW-0479">Metal-binding</keyword>
<feature type="compositionally biased region" description="Polar residues" evidence="9">
    <location>
        <begin position="594"/>
        <end position="605"/>
    </location>
</feature>
<dbReference type="GO" id="GO:0046872">
    <property type="term" value="F:metal ion binding"/>
    <property type="evidence" value="ECO:0007669"/>
    <property type="project" value="UniProtKB-KW"/>
</dbReference>
<dbReference type="InterPro" id="IPR000905">
    <property type="entry name" value="Gcp-like_dom"/>
</dbReference>
<comment type="catalytic activity">
    <reaction evidence="8">
        <text>L-threonylcarbamoyladenylate + adenosine(37) in tRNA = N(6)-L-threonylcarbamoyladenosine(37) in tRNA + AMP + H(+)</text>
        <dbReference type="Rhea" id="RHEA:37059"/>
        <dbReference type="Rhea" id="RHEA-COMP:10162"/>
        <dbReference type="Rhea" id="RHEA-COMP:10163"/>
        <dbReference type="ChEBI" id="CHEBI:15378"/>
        <dbReference type="ChEBI" id="CHEBI:73682"/>
        <dbReference type="ChEBI" id="CHEBI:74411"/>
        <dbReference type="ChEBI" id="CHEBI:74418"/>
        <dbReference type="ChEBI" id="CHEBI:456215"/>
        <dbReference type="EC" id="2.3.1.234"/>
    </reaction>
</comment>
<dbReference type="SUPFAM" id="SSF53067">
    <property type="entry name" value="Actin-like ATPase domain"/>
    <property type="match status" value="1"/>
</dbReference>
<evidence type="ECO:0000256" key="8">
    <source>
        <dbReference type="ARBA" id="ARBA00048117"/>
    </source>
</evidence>
<keyword evidence="12" id="KW-1185">Reference proteome</keyword>
<keyword evidence="6" id="KW-0408">Iron</keyword>
<evidence type="ECO:0000256" key="3">
    <source>
        <dbReference type="ARBA" id="ARBA00022679"/>
    </source>
</evidence>
<name>A0A4V6RYN9_CAMSN</name>
<dbReference type="Gene3D" id="3.30.420.40">
    <property type="match status" value="1"/>
</dbReference>
<evidence type="ECO:0000313" key="11">
    <source>
        <dbReference type="EMBL" id="THG18547.1"/>
    </source>
</evidence>
<dbReference type="PRINTS" id="PR00789">
    <property type="entry name" value="OSIALOPTASE"/>
</dbReference>
<evidence type="ECO:0000256" key="4">
    <source>
        <dbReference type="ARBA" id="ARBA00022694"/>
    </source>
</evidence>
<dbReference type="InterPro" id="IPR017861">
    <property type="entry name" value="KAE1/TsaD"/>
</dbReference>
<keyword evidence="4" id="KW-0819">tRNA processing</keyword>
<evidence type="ECO:0000313" key="12">
    <source>
        <dbReference type="Proteomes" id="UP000306102"/>
    </source>
</evidence>
<evidence type="ECO:0000256" key="5">
    <source>
        <dbReference type="ARBA" id="ARBA00022723"/>
    </source>
</evidence>
<dbReference type="EMBL" id="SDRB02002981">
    <property type="protein sequence ID" value="THG18547.1"/>
    <property type="molecule type" value="Genomic_DNA"/>
</dbReference>
<protein>
    <recommendedName>
        <fullName evidence="1">N(6)-L-threonylcarbamoyladenine synthase</fullName>
        <ecNumber evidence="1">2.3.1.234</ecNumber>
    </recommendedName>
</protein>
<dbReference type="GO" id="GO:0000408">
    <property type="term" value="C:EKC/KEOPS complex"/>
    <property type="evidence" value="ECO:0007669"/>
    <property type="project" value="TreeGrafter"/>
</dbReference>
<accession>A0A4V6RYN9</accession>
<proteinExistence type="predicted"/>
<evidence type="ECO:0000256" key="9">
    <source>
        <dbReference type="SAM" id="MobiDB-lite"/>
    </source>
</evidence>
<dbReference type="GO" id="GO:0061711">
    <property type="term" value="F:tRNA N(6)-L-threonylcarbamoyladenine synthase activity"/>
    <property type="evidence" value="ECO:0007669"/>
    <property type="project" value="UniProtKB-EC"/>
</dbReference>
<dbReference type="FunFam" id="3.30.420.40:FF:000037">
    <property type="entry name" value="Probable tRNA N6-adenosine threonylcarbamoyltransferase"/>
    <property type="match status" value="1"/>
</dbReference>
<dbReference type="InterPro" id="IPR043129">
    <property type="entry name" value="ATPase_NBD"/>
</dbReference>
<dbReference type="PANTHER" id="PTHR11735:SF14">
    <property type="entry name" value="TRNA N6-ADENOSINE THREONYLCARBAMOYLTRANSFERASE"/>
    <property type="match status" value="1"/>
</dbReference>
<evidence type="ECO:0000256" key="7">
    <source>
        <dbReference type="ARBA" id="ARBA00023315"/>
    </source>
</evidence>
<keyword evidence="2" id="KW-0963">Cytoplasm</keyword>
<feature type="region of interest" description="Disordered" evidence="9">
    <location>
        <begin position="584"/>
        <end position="605"/>
    </location>
</feature>
<dbReference type="GO" id="GO:0005737">
    <property type="term" value="C:cytoplasm"/>
    <property type="evidence" value="ECO:0007669"/>
    <property type="project" value="TreeGrafter"/>
</dbReference>
<evidence type="ECO:0000256" key="2">
    <source>
        <dbReference type="ARBA" id="ARBA00022490"/>
    </source>
</evidence>
<comment type="caution">
    <text evidence="11">The sequence shown here is derived from an EMBL/GenBank/DDBJ whole genome shotgun (WGS) entry which is preliminary data.</text>
</comment>
<reference evidence="11 12" key="1">
    <citation type="journal article" date="2018" name="Proc. Natl. Acad. Sci. U.S.A.">
        <title>Draft genome sequence of Camellia sinensis var. sinensis provides insights into the evolution of the tea genome and tea quality.</title>
        <authorList>
            <person name="Wei C."/>
            <person name="Yang H."/>
            <person name="Wang S."/>
            <person name="Zhao J."/>
            <person name="Liu C."/>
            <person name="Gao L."/>
            <person name="Xia E."/>
            <person name="Lu Y."/>
            <person name="Tai Y."/>
            <person name="She G."/>
            <person name="Sun J."/>
            <person name="Cao H."/>
            <person name="Tong W."/>
            <person name="Gao Q."/>
            <person name="Li Y."/>
            <person name="Deng W."/>
            <person name="Jiang X."/>
            <person name="Wang W."/>
            <person name="Chen Q."/>
            <person name="Zhang S."/>
            <person name="Li H."/>
            <person name="Wu J."/>
            <person name="Wang P."/>
            <person name="Li P."/>
            <person name="Shi C."/>
            <person name="Zheng F."/>
            <person name="Jian J."/>
            <person name="Huang B."/>
            <person name="Shan D."/>
            <person name="Shi M."/>
            <person name="Fang C."/>
            <person name="Yue Y."/>
            <person name="Li F."/>
            <person name="Li D."/>
            <person name="Wei S."/>
            <person name="Han B."/>
            <person name="Jiang C."/>
            <person name="Yin Y."/>
            <person name="Xia T."/>
            <person name="Zhang Z."/>
            <person name="Bennetzen J.L."/>
            <person name="Zhao S."/>
            <person name="Wan X."/>
        </authorList>
    </citation>
    <scope>NUCLEOTIDE SEQUENCE [LARGE SCALE GENOMIC DNA]</scope>
    <source>
        <strain evidence="12">cv. Shuchazao</strain>
        <tissue evidence="11">Leaf</tissue>
    </source>
</reference>
<dbReference type="Proteomes" id="UP000306102">
    <property type="component" value="Unassembled WGS sequence"/>
</dbReference>
<dbReference type="AlphaFoldDB" id="A0A4V6RYN9"/>
<keyword evidence="3" id="KW-0808">Transferase</keyword>
<dbReference type="STRING" id="542762.A0A4V6RYN9"/>
<feature type="region of interest" description="Disordered" evidence="9">
    <location>
        <begin position="494"/>
        <end position="518"/>
    </location>
</feature>
<keyword evidence="7" id="KW-0012">Acyltransferase</keyword>
<organism evidence="11 12">
    <name type="scientific">Camellia sinensis var. sinensis</name>
    <name type="common">China tea</name>
    <dbReference type="NCBI Taxonomy" id="542762"/>
    <lineage>
        <taxon>Eukaryota</taxon>
        <taxon>Viridiplantae</taxon>
        <taxon>Streptophyta</taxon>
        <taxon>Embryophyta</taxon>
        <taxon>Tracheophyta</taxon>
        <taxon>Spermatophyta</taxon>
        <taxon>Magnoliopsida</taxon>
        <taxon>eudicotyledons</taxon>
        <taxon>Gunneridae</taxon>
        <taxon>Pentapetalae</taxon>
        <taxon>asterids</taxon>
        <taxon>Ericales</taxon>
        <taxon>Theaceae</taxon>
        <taxon>Camellia</taxon>
    </lineage>
</organism>
<sequence>MHLTSSFAPLSKSITQHQHSISLASVVKLHPNPNPNPANTLFSTLILETLTLKLSASLSLSLALAGDYSEFTFHIHISLKLKLSGSDCLSPSLSTTSGILFLKMKKMIALGFEGSANKIGVGVVTLDGSILSNPRHTYVTPPGQGFLPRETAQHHLQHILPLIKSALKTAQITPNDIDCLCYTKGPGLGAPLQVAAVAVRVLSQLWKKPIVAVNHCVAHIEMGRVVTGADDPVVLYVSGGNTQEVGVNEGALMFDRENVNEEGRSSVGHECNEHGPIVLGSRSRKAILGEDGLLDELRPRSGLGLSLAPIANQVREEENFDLGLMSSSHLGQEVKHVNDSPLGNKQPSYMLNHDGLKSVQMGISITSSDLGLCQVKETMGVLDRVNDCIQTATQVDDRDEGNDSLRQQDVEIGADQVPTTLVGLNPNKIQLGLADVVNCSTGQLLRIERPTDVNDLAEDEDLAIEFLPDVDKMIHEVEGGICDPQGVLQALEEYGSQDSSDESLGPNEEAEDYSKEERAEDFDLNLTGLYHEEEVPVSSCIKHTGDLRVRQSSILVNRGAREEGESVLGPCFLQASRKVSNKNDNLPLLHENRTSTSGSSNPQLNNMYTNRTDLWREKSPNHRFQRNTVSGNDGSESERWLREMSKYVSFPLEEEDVPHFTQLLETLGLALGRNTGKKSRAKRVGILSGGMEIKAVRD</sequence>
<gene>
    <name evidence="11" type="ORF">TEA_028861</name>
</gene>
<dbReference type="PANTHER" id="PTHR11735">
    <property type="entry name" value="TRNA N6-ADENOSINE THREONYLCARBAMOYLTRANSFERASE"/>
    <property type="match status" value="1"/>
</dbReference>